<dbReference type="Proteomes" id="UP000298663">
    <property type="component" value="Unassembled WGS sequence"/>
</dbReference>
<comment type="caution">
    <text evidence="2">The sequence shown here is derived from an EMBL/GenBank/DDBJ whole genome shotgun (WGS) entry which is preliminary data.</text>
</comment>
<gene>
    <name evidence="2" type="ORF">L596_019046</name>
</gene>
<name>A0A4U5N6I0_STECR</name>
<evidence type="ECO:0008006" key="4">
    <source>
        <dbReference type="Google" id="ProtNLM"/>
    </source>
</evidence>
<evidence type="ECO:0000256" key="1">
    <source>
        <dbReference type="SAM" id="SignalP"/>
    </source>
</evidence>
<keyword evidence="1" id="KW-0732">Signal</keyword>
<sequence>MSYDLLSLLVFSLFVPSIGKWIHVDRGNVTWEEMRISPTEERFLFCDNFETNHLGRFHWRFNGSSILPERTQIHRGKLTFLKGANAIRRKLVGHFDCCVREKIGNACYRIHLQLKGGVQSVGKNLVPEEVNSLELVEGNTYFLRLFATKRFESIVCSLNSKFRLPANVLFLVNGRVHHSKSEPGNPFYYQMRIEDVGAEIEGDYECSLTLSKNETRKKRFRITVVKRAKTKEAPKSGWMFSWDIFSVCFCLIIGFLS</sequence>
<dbReference type="OrthoDB" id="5849979at2759"/>
<protein>
    <recommendedName>
        <fullName evidence="4">Ig-like domain-containing protein</fullName>
    </recommendedName>
</protein>
<keyword evidence="3" id="KW-1185">Reference proteome</keyword>
<evidence type="ECO:0000313" key="2">
    <source>
        <dbReference type="EMBL" id="TKR78197.1"/>
    </source>
</evidence>
<accession>A0A4U5N6I0</accession>
<organism evidence="2 3">
    <name type="scientific">Steinernema carpocapsae</name>
    <name type="common">Entomopathogenic nematode</name>
    <dbReference type="NCBI Taxonomy" id="34508"/>
    <lineage>
        <taxon>Eukaryota</taxon>
        <taxon>Metazoa</taxon>
        <taxon>Ecdysozoa</taxon>
        <taxon>Nematoda</taxon>
        <taxon>Chromadorea</taxon>
        <taxon>Rhabditida</taxon>
        <taxon>Tylenchina</taxon>
        <taxon>Panagrolaimomorpha</taxon>
        <taxon>Strongyloidoidea</taxon>
        <taxon>Steinernematidae</taxon>
        <taxon>Steinernema</taxon>
    </lineage>
</organism>
<dbReference type="AlphaFoldDB" id="A0A4U5N6I0"/>
<evidence type="ECO:0000313" key="3">
    <source>
        <dbReference type="Proteomes" id="UP000298663"/>
    </source>
</evidence>
<feature type="chain" id="PRO_5020576018" description="Ig-like domain-containing protein" evidence="1">
    <location>
        <begin position="20"/>
        <end position="257"/>
    </location>
</feature>
<reference evidence="2 3" key="2">
    <citation type="journal article" date="2019" name="G3 (Bethesda)">
        <title>Hybrid Assembly of the Genome of the Entomopathogenic Nematode Steinernema carpocapsae Identifies the X-Chromosome.</title>
        <authorList>
            <person name="Serra L."/>
            <person name="Macchietto M."/>
            <person name="Macias-Munoz A."/>
            <person name="McGill C.J."/>
            <person name="Rodriguez I.M."/>
            <person name="Rodriguez B."/>
            <person name="Murad R."/>
            <person name="Mortazavi A."/>
        </authorList>
    </citation>
    <scope>NUCLEOTIDE SEQUENCE [LARGE SCALE GENOMIC DNA]</scope>
    <source>
        <strain evidence="2 3">ALL</strain>
    </source>
</reference>
<reference evidence="2 3" key="1">
    <citation type="journal article" date="2015" name="Genome Biol.">
        <title>Comparative genomics of Steinernema reveals deeply conserved gene regulatory networks.</title>
        <authorList>
            <person name="Dillman A.R."/>
            <person name="Macchietto M."/>
            <person name="Porter C.F."/>
            <person name="Rogers A."/>
            <person name="Williams B."/>
            <person name="Antoshechkin I."/>
            <person name="Lee M.M."/>
            <person name="Goodwin Z."/>
            <person name="Lu X."/>
            <person name="Lewis E.E."/>
            <person name="Goodrich-Blair H."/>
            <person name="Stock S.P."/>
            <person name="Adams B.J."/>
            <person name="Sternberg P.W."/>
            <person name="Mortazavi A."/>
        </authorList>
    </citation>
    <scope>NUCLEOTIDE SEQUENCE [LARGE SCALE GENOMIC DNA]</scope>
    <source>
        <strain evidence="2 3">ALL</strain>
    </source>
</reference>
<dbReference type="EMBL" id="AZBU02000005">
    <property type="protein sequence ID" value="TKR78197.1"/>
    <property type="molecule type" value="Genomic_DNA"/>
</dbReference>
<proteinExistence type="predicted"/>
<feature type="signal peptide" evidence="1">
    <location>
        <begin position="1"/>
        <end position="19"/>
    </location>
</feature>